<reference evidence="2" key="1">
    <citation type="submission" date="2010-04" db="EMBL/GenBank/DDBJ databases">
        <title>Complete genome sequence of Nitrosococcus halophilus Nc4, a salt-adapted, aerobic obligate ammonia-oxidizing sulfur purple bacterium.</title>
        <authorList>
            <consortium name="US DOE Joint Genome Institute"/>
            <person name="Campbell M.A."/>
            <person name="Malfatti S.A."/>
            <person name="Chain P.S.G."/>
            <person name="Heidelberg J.F."/>
            <person name="Ward B.B."/>
            <person name="Klotz M.G."/>
        </authorList>
    </citation>
    <scope>NUCLEOTIDE SEQUENCE [LARGE SCALE GENOMIC DNA]</scope>
    <source>
        <strain evidence="2">Nc4</strain>
    </source>
</reference>
<keyword evidence="2" id="KW-1185">Reference proteome</keyword>
<evidence type="ECO:0000313" key="1">
    <source>
        <dbReference type="EMBL" id="ADE15238.1"/>
    </source>
</evidence>
<name>D5C515_NITHN</name>
<dbReference type="HOGENOM" id="CLU_2302918_0_0_6"/>
<evidence type="ECO:0000313" key="2">
    <source>
        <dbReference type="Proteomes" id="UP000001844"/>
    </source>
</evidence>
<gene>
    <name evidence="1" type="ordered locus">Nhal_2139</name>
</gene>
<sequence length="100" mass="11514">MVARRRHIPTGYSAGPKADGPWEPWVARLRLRASTIILWRRSEFYPANGSCRNLILISFKERVLKLFTRWAPLDKFILAHNKRRRAFLPALNGGVSSAKI</sequence>
<dbReference type="EMBL" id="CP001798">
    <property type="protein sequence ID" value="ADE15238.1"/>
    <property type="molecule type" value="Genomic_DNA"/>
</dbReference>
<organism evidence="1 2">
    <name type="scientific">Nitrosococcus halophilus (strain Nc4)</name>
    <dbReference type="NCBI Taxonomy" id="472759"/>
    <lineage>
        <taxon>Bacteria</taxon>
        <taxon>Pseudomonadati</taxon>
        <taxon>Pseudomonadota</taxon>
        <taxon>Gammaproteobacteria</taxon>
        <taxon>Chromatiales</taxon>
        <taxon>Chromatiaceae</taxon>
        <taxon>Nitrosococcus</taxon>
    </lineage>
</organism>
<dbReference type="STRING" id="472759.Nhal_2139"/>
<dbReference type="AlphaFoldDB" id="D5C515"/>
<dbReference type="KEGG" id="nhl:Nhal_2139"/>
<proteinExistence type="predicted"/>
<protein>
    <submittedName>
        <fullName evidence="1">Uncharacterized protein</fullName>
    </submittedName>
</protein>
<dbReference type="Proteomes" id="UP000001844">
    <property type="component" value="Chromosome"/>
</dbReference>
<accession>D5C515</accession>